<evidence type="ECO:0000259" key="6">
    <source>
        <dbReference type="Pfam" id="PF02465"/>
    </source>
</evidence>
<keyword evidence="9" id="KW-1185">Reference proteome</keyword>
<organism evidence="8 9">
    <name type="scientific">Arsukibacterium ikkense</name>
    <dbReference type="NCBI Taxonomy" id="336831"/>
    <lineage>
        <taxon>Bacteria</taxon>
        <taxon>Pseudomonadati</taxon>
        <taxon>Pseudomonadota</taxon>
        <taxon>Gammaproteobacteria</taxon>
        <taxon>Chromatiales</taxon>
        <taxon>Chromatiaceae</taxon>
        <taxon>Arsukibacterium</taxon>
    </lineage>
</organism>
<name>A0A0M2VBS3_9GAMM</name>
<protein>
    <recommendedName>
        <fullName evidence="5">Flagellar hook-associated protein 2</fullName>
        <shortName evidence="5">HAP2</shortName>
    </recommendedName>
    <alternativeName>
        <fullName evidence="5">Flagellar cap protein</fullName>
    </alternativeName>
</protein>
<evidence type="ECO:0000256" key="1">
    <source>
        <dbReference type="ARBA" id="ARBA00009764"/>
    </source>
</evidence>
<evidence type="ECO:0000256" key="4">
    <source>
        <dbReference type="ARBA" id="ARBA00023143"/>
    </source>
</evidence>
<keyword evidence="4 5" id="KW-0975">Bacterial flagellum</keyword>
<accession>A0A0M2VBS3</accession>
<dbReference type="RefSeq" id="WP_046556291.1">
    <property type="nucleotide sequence ID" value="NZ_LAHO01000002.1"/>
</dbReference>
<dbReference type="GO" id="GO:0071973">
    <property type="term" value="P:bacterial-type flagellum-dependent cell motility"/>
    <property type="evidence" value="ECO:0007669"/>
    <property type="project" value="TreeGrafter"/>
</dbReference>
<dbReference type="AlphaFoldDB" id="A0A0M2VBS3"/>
<dbReference type="GO" id="GO:0005576">
    <property type="term" value="C:extracellular region"/>
    <property type="evidence" value="ECO:0007669"/>
    <property type="project" value="UniProtKB-SubCell"/>
</dbReference>
<comment type="function">
    <text evidence="5">Required for morphogenesis and for the elongation of the flagellar filament by facilitating polymerization of the flagellin monomers at the tip of growing filament. Forms a capping structure, which prevents flagellin subunits (transported through the central channel of the flagellum) from leaking out without polymerization at the distal end.</text>
</comment>
<dbReference type="InterPro" id="IPR040026">
    <property type="entry name" value="FliD"/>
</dbReference>
<reference evidence="8 9" key="1">
    <citation type="submission" date="2015-03" db="EMBL/GenBank/DDBJ databases">
        <title>Draft genome sequences of two protease-producing strains of Arsukibacterium isolated from two cold and alkaline environments.</title>
        <authorList>
            <person name="Lylloff J.E."/>
            <person name="Skov L.B."/>
            <person name="Jepsen M."/>
            <person name="Hallin P.F."/>
            <person name="Sorensen S.J."/>
            <person name="Stougaard P."/>
            <person name="Glaring M.A."/>
        </authorList>
    </citation>
    <scope>NUCLEOTIDE SEQUENCE [LARGE SCALE GENOMIC DNA]</scope>
    <source>
        <strain evidence="8 9">GCM72</strain>
    </source>
</reference>
<keyword evidence="8" id="KW-0282">Flagellum</keyword>
<dbReference type="GO" id="GO:0007155">
    <property type="term" value="P:cell adhesion"/>
    <property type="evidence" value="ECO:0007669"/>
    <property type="project" value="InterPro"/>
</dbReference>
<evidence type="ECO:0000313" key="8">
    <source>
        <dbReference type="EMBL" id="KKO47045.1"/>
    </source>
</evidence>
<keyword evidence="8" id="KW-0966">Cell projection</keyword>
<comment type="caution">
    <text evidence="8">The sequence shown here is derived from an EMBL/GenBank/DDBJ whole genome shotgun (WGS) entry which is preliminary data.</text>
</comment>
<dbReference type="GO" id="GO:0009424">
    <property type="term" value="C:bacterial-type flagellum hook"/>
    <property type="evidence" value="ECO:0007669"/>
    <property type="project" value="UniProtKB-UniRule"/>
</dbReference>
<dbReference type="Pfam" id="PF02465">
    <property type="entry name" value="FliD_N"/>
    <property type="match status" value="1"/>
</dbReference>
<comment type="similarity">
    <text evidence="1 5">Belongs to the FliD family.</text>
</comment>
<dbReference type="InterPro" id="IPR003481">
    <property type="entry name" value="FliD_N"/>
</dbReference>
<evidence type="ECO:0000256" key="3">
    <source>
        <dbReference type="ARBA" id="ARBA00023054"/>
    </source>
</evidence>
<dbReference type="OrthoDB" id="5980200at2"/>
<evidence type="ECO:0000259" key="7">
    <source>
        <dbReference type="Pfam" id="PF07195"/>
    </source>
</evidence>
<feature type="domain" description="Flagellar hook-associated protein 2 C-terminal" evidence="7">
    <location>
        <begin position="226"/>
        <end position="466"/>
    </location>
</feature>
<comment type="subcellular location">
    <subcellularLocation>
        <location evidence="5">Secreted</location>
    </subcellularLocation>
    <subcellularLocation>
        <location evidence="5">Bacterial flagellum</location>
    </subcellularLocation>
</comment>
<dbReference type="STRING" id="336831.WG68_03710"/>
<keyword evidence="5" id="KW-0964">Secreted</keyword>
<dbReference type="PANTHER" id="PTHR30288">
    <property type="entry name" value="FLAGELLAR CAP/ASSEMBLY PROTEIN FLID"/>
    <property type="match status" value="1"/>
</dbReference>
<dbReference type="Proteomes" id="UP000034228">
    <property type="component" value="Unassembled WGS sequence"/>
</dbReference>
<evidence type="ECO:0000313" key="9">
    <source>
        <dbReference type="Proteomes" id="UP000034228"/>
    </source>
</evidence>
<gene>
    <name evidence="8" type="ORF">WG68_03710</name>
</gene>
<dbReference type="InterPro" id="IPR010810">
    <property type="entry name" value="Flagellin_hook_IN_motif"/>
</dbReference>
<dbReference type="InterPro" id="IPR010809">
    <property type="entry name" value="FliD_C"/>
</dbReference>
<evidence type="ECO:0000256" key="5">
    <source>
        <dbReference type="RuleBase" id="RU362066"/>
    </source>
</evidence>
<comment type="subunit">
    <text evidence="2 5">Homopentamer.</text>
</comment>
<sequence length="487" mass="50489">MSGINFLGSASGLPLEELVSTLVKVERDSKLGRINTTKRTLDASLSGVGQLKSALSAFQDAIKKLGGNNLNARVATVTQPTENKTYLEASASNSAVAASFDIKVNQLASGSRLESADLAYGSADDVISTTDGTLTLTAGSKSFDIEVTAGMTLNQLRQQINAQSDNFGVNANIINAGGAVGTKLVLTSNETGAGNDLVITNNNAELDAISTVPTGATAGLTASQIAQDAIIEIDGIIATNSSNMFTNAIQDISLTVKAVTPDGNNARVDIATDKDAAEKNIQNFINNYNVLVDQIADLTKSRTLGSDGKTVTAEGGALAADSLPRSILNQLKGMLGGVVGESGSELATLYGMGITFDKAGKLEIAATSAFGGDSGRARFDKALAENYDGVAAIFGGENGLSAKLDQFVAQFTEAGGIIASKESSLKIQLDKNAKDLDAANRYIQSFEQTLRRRYTALDGLLGSMQNMASTVTAQLSSLPGFVTKKSN</sequence>
<proteinExistence type="inferred from homology"/>
<keyword evidence="8" id="KW-0969">Cilium</keyword>
<evidence type="ECO:0000256" key="2">
    <source>
        <dbReference type="ARBA" id="ARBA00011255"/>
    </source>
</evidence>
<dbReference type="EMBL" id="LAHO01000002">
    <property type="protein sequence ID" value="KKO47045.1"/>
    <property type="molecule type" value="Genomic_DNA"/>
</dbReference>
<dbReference type="PATRIC" id="fig|336831.14.peg.3902"/>
<dbReference type="PANTHER" id="PTHR30288:SF0">
    <property type="entry name" value="FLAGELLAR HOOK-ASSOCIATED PROTEIN 2"/>
    <property type="match status" value="1"/>
</dbReference>
<dbReference type="GO" id="GO:0009421">
    <property type="term" value="C:bacterial-type flagellum filament cap"/>
    <property type="evidence" value="ECO:0007669"/>
    <property type="project" value="InterPro"/>
</dbReference>
<keyword evidence="3" id="KW-0175">Coiled coil</keyword>
<dbReference type="Pfam" id="PF07195">
    <property type="entry name" value="FliD_C"/>
    <property type="match status" value="1"/>
</dbReference>
<feature type="domain" description="Flagellar hook-associated protein 2 N-terminal" evidence="6">
    <location>
        <begin position="11"/>
        <end position="110"/>
    </location>
</feature>
<dbReference type="Pfam" id="PF07196">
    <property type="entry name" value="Flagellin_IN"/>
    <property type="match status" value="1"/>
</dbReference>